<comment type="caution">
    <text evidence="2">The sequence shown here is derived from an EMBL/GenBank/DDBJ whole genome shotgun (WGS) entry which is preliminary data.</text>
</comment>
<feature type="region of interest" description="Disordered" evidence="1">
    <location>
        <begin position="69"/>
        <end position="90"/>
    </location>
</feature>
<gene>
    <name evidence="2" type="ORF">DMP05_09070</name>
</gene>
<keyword evidence="3" id="KW-1185">Reference proteome</keyword>
<reference evidence="3" key="1">
    <citation type="submission" date="2018-05" db="EMBL/GenBank/DDBJ databases">
        <title>Genome Sequencing of selected type strains of the family Eggerthellaceae.</title>
        <authorList>
            <person name="Danylec N."/>
            <person name="Stoll D.A."/>
            <person name="Doetsch A."/>
            <person name="Huch M."/>
        </authorList>
    </citation>
    <scope>NUCLEOTIDE SEQUENCE [LARGE SCALE GENOMIC DNA]</scope>
    <source>
        <strain evidence="3">DSM 22006</strain>
    </source>
</reference>
<dbReference type="AlphaFoldDB" id="A0A3N0I936"/>
<evidence type="ECO:0000313" key="3">
    <source>
        <dbReference type="Proteomes" id="UP000271472"/>
    </source>
</evidence>
<dbReference type="Proteomes" id="UP000271472">
    <property type="component" value="Unassembled WGS sequence"/>
</dbReference>
<proteinExistence type="predicted"/>
<feature type="compositionally biased region" description="Basic and acidic residues" evidence="1">
    <location>
        <begin position="69"/>
        <end position="78"/>
    </location>
</feature>
<sequence>MGRFKADRAGYAALMNSAPVQSMVERKAQAVKAAADAALSEGGYDFEGHEVKDFDGVLARGRVVRTKTDQARYSEAKRKTLSRALDSARG</sequence>
<dbReference type="RefSeq" id="WP_123220143.1">
    <property type="nucleotide sequence ID" value="NZ_JACHYQ010000003.1"/>
</dbReference>
<protein>
    <submittedName>
        <fullName evidence="2">Uncharacterized protein</fullName>
    </submittedName>
</protein>
<name>A0A3N0I936_9ACTN</name>
<accession>A0A3N0I936</accession>
<dbReference type="EMBL" id="QIBZ01000021">
    <property type="protein sequence ID" value="RNM33010.1"/>
    <property type="molecule type" value="Genomic_DNA"/>
</dbReference>
<dbReference type="GeneID" id="98663147"/>
<evidence type="ECO:0000256" key="1">
    <source>
        <dbReference type="SAM" id="MobiDB-lite"/>
    </source>
</evidence>
<evidence type="ECO:0000313" key="2">
    <source>
        <dbReference type="EMBL" id="RNM33010.1"/>
    </source>
</evidence>
<organism evidence="2 3">
    <name type="scientific">Slackia isoflavoniconvertens</name>
    <dbReference type="NCBI Taxonomy" id="572010"/>
    <lineage>
        <taxon>Bacteria</taxon>
        <taxon>Bacillati</taxon>
        <taxon>Actinomycetota</taxon>
        <taxon>Coriobacteriia</taxon>
        <taxon>Eggerthellales</taxon>
        <taxon>Eggerthellaceae</taxon>
        <taxon>Slackia</taxon>
    </lineage>
</organism>